<protein>
    <submittedName>
        <fullName evidence="1">WXG100 family type VII secretion target</fullName>
    </submittedName>
</protein>
<keyword evidence="2" id="KW-1185">Reference proteome</keyword>
<organism evidence="1 2">
    <name type="scientific">Neobacillus rhizophilus</name>
    <dbReference type="NCBI Taxonomy" id="2833579"/>
    <lineage>
        <taxon>Bacteria</taxon>
        <taxon>Bacillati</taxon>
        <taxon>Bacillota</taxon>
        <taxon>Bacilli</taxon>
        <taxon>Bacillales</taxon>
        <taxon>Bacillaceae</taxon>
        <taxon>Neobacillus</taxon>
    </lineage>
</organism>
<accession>A0A942YTJ1</accession>
<name>A0A942YTJ1_9BACI</name>
<sequence length="101" mass="11527">MSYHIKVNHSQFEAAADAIDTYVSRHNKNMSSAGREVTLLASSWQGKDATKFQQQWNRVDDHDSTSKNMTKALEQYADFLRFAAKEYKDAQAKAVNKANRL</sequence>
<evidence type="ECO:0000313" key="2">
    <source>
        <dbReference type="Proteomes" id="UP000679749"/>
    </source>
</evidence>
<dbReference type="Pfam" id="PF06013">
    <property type="entry name" value="WXG100"/>
    <property type="match status" value="1"/>
</dbReference>
<dbReference type="Proteomes" id="UP000679749">
    <property type="component" value="Unassembled WGS sequence"/>
</dbReference>
<dbReference type="SUPFAM" id="SSF140453">
    <property type="entry name" value="EsxAB dimer-like"/>
    <property type="match status" value="1"/>
</dbReference>
<evidence type="ECO:0000313" key="1">
    <source>
        <dbReference type="EMBL" id="MBS4212968.1"/>
    </source>
</evidence>
<dbReference type="RefSeq" id="WP_213117485.1">
    <property type="nucleotide sequence ID" value="NZ_JAGYPF010000002.1"/>
</dbReference>
<dbReference type="AlphaFoldDB" id="A0A942YTJ1"/>
<dbReference type="Gene3D" id="1.10.287.1060">
    <property type="entry name" value="ESAT-6-like"/>
    <property type="match status" value="1"/>
</dbReference>
<proteinExistence type="predicted"/>
<dbReference type="EMBL" id="JAGYPF010000002">
    <property type="protein sequence ID" value="MBS4212968.1"/>
    <property type="molecule type" value="Genomic_DNA"/>
</dbReference>
<dbReference type="InterPro" id="IPR036689">
    <property type="entry name" value="ESAT-6-like_sf"/>
</dbReference>
<reference evidence="1" key="1">
    <citation type="submission" date="2021-05" db="EMBL/GenBank/DDBJ databases">
        <title>Novel Bacillus species.</title>
        <authorList>
            <person name="Liu G."/>
        </authorList>
    </citation>
    <scope>NUCLEOTIDE SEQUENCE</scope>
    <source>
        <strain evidence="1">FJAT-49825</strain>
    </source>
</reference>
<comment type="caution">
    <text evidence="1">The sequence shown here is derived from an EMBL/GenBank/DDBJ whole genome shotgun (WGS) entry which is preliminary data.</text>
</comment>
<dbReference type="InterPro" id="IPR010310">
    <property type="entry name" value="T7SS_ESAT-6-like"/>
</dbReference>
<gene>
    <name evidence="1" type="ORF">KHA99_10970</name>
</gene>